<protein>
    <submittedName>
        <fullName evidence="2">Zinc-ribbon domain-containing protein</fullName>
    </submittedName>
</protein>
<comment type="caution">
    <text evidence="2">The sequence shown here is derived from an EMBL/GenBank/DDBJ whole genome shotgun (WGS) entry which is preliminary data.</text>
</comment>
<dbReference type="STRING" id="1443941.A9J31_02685"/>
<evidence type="ECO:0000313" key="2">
    <source>
        <dbReference type="EMBL" id="OBX29205.1"/>
    </source>
</evidence>
<dbReference type="Pfam" id="PF17032">
    <property type="entry name" value="Zn_ribbon_15"/>
    <property type="match status" value="1"/>
</dbReference>
<accession>A0A1A7RAB9</accession>
<evidence type="ECO:0000259" key="1">
    <source>
        <dbReference type="Pfam" id="PF17032"/>
    </source>
</evidence>
<evidence type="ECO:0000313" key="3">
    <source>
        <dbReference type="Proteomes" id="UP000185753"/>
    </source>
</evidence>
<dbReference type="InterPro" id="IPR031493">
    <property type="entry name" value="Zinc_ribbon_15"/>
</dbReference>
<keyword evidence="3" id="KW-1185">Reference proteome</keyword>
<sequence length="86" mass="9824">MFFIFGLGPKTKVIEKSQFNCPVCRSRSSYELKQQRNYFSLFFIPLIPLSKANASFVKCLHCGTEMPAQVLEHAQPDPQRNSNLEA</sequence>
<reference evidence="3" key="1">
    <citation type="submission" date="2016-06" db="EMBL/GenBank/DDBJ databases">
        <authorList>
            <person name="Radolfova-Krizova L."/>
            <person name="Nemec A."/>
        </authorList>
    </citation>
    <scope>NUCLEOTIDE SEQUENCE [LARGE SCALE GENOMIC DNA]</scope>
    <source>
        <strain evidence="3">ANC 4275</strain>
    </source>
</reference>
<dbReference type="EMBL" id="LZDS01000012">
    <property type="protein sequence ID" value="OBX29205.1"/>
    <property type="molecule type" value="Genomic_DNA"/>
</dbReference>
<organism evidence="2 3">
    <name type="scientific">Acinetobacter gandensis</name>
    <dbReference type="NCBI Taxonomy" id="1443941"/>
    <lineage>
        <taxon>Bacteria</taxon>
        <taxon>Pseudomonadati</taxon>
        <taxon>Pseudomonadota</taxon>
        <taxon>Gammaproteobacteria</taxon>
        <taxon>Moraxellales</taxon>
        <taxon>Moraxellaceae</taxon>
        <taxon>Acinetobacter</taxon>
    </lineage>
</organism>
<gene>
    <name evidence="2" type="ORF">A9J31_02685</name>
</gene>
<dbReference type="AlphaFoldDB" id="A0A1A7RAB9"/>
<name>A0A1A7RAB9_9GAMM</name>
<dbReference type="RefSeq" id="WP_067763120.1">
    <property type="nucleotide sequence ID" value="NZ_LZDS01000012.1"/>
</dbReference>
<dbReference type="OrthoDB" id="1261251at2"/>
<dbReference type="Proteomes" id="UP000185753">
    <property type="component" value="Unassembled WGS sequence"/>
</dbReference>
<proteinExistence type="predicted"/>
<feature type="domain" description="Zinc-ribbon 15" evidence="1">
    <location>
        <begin position="20"/>
        <end position="69"/>
    </location>
</feature>